<feature type="compositionally biased region" description="Polar residues" evidence="10">
    <location>
        <begin position="293"/>
        <end position="323"/>
    </location>
</feature>
<feature type="region of interest" description="Disordered" evidence="10">
    <location>
        <begin position="226"/>
        <end position="251"/>
    </location>
</feature>
<dbReference type="EMBL" id="LRGB01001363">
    <property type="protein sequence ID" value="KZS12193.1"/>
    <property type="molecule type" value="Genomic_DNA"/>
</dbReference>
<dbReference type="AlphaFoldDB" id="A0A0P5YPT7"/>
<dbReference type="PROSITE" id="PS00028">
    <property type="entry name" value="ZINC_FINGER_C2H2_1"/>
    <property type="match status" value="2"/>
</dbReference>
<dbReference type="GO" id="GO:0000981">
    <property type="term" value="F:DNA-binding transcription factor activity, RNA polymerase II-specific"/>
    <property type="evidence" value="ECO:0007669"/>
    <property type="project" value="TreeGrafter"/>
</dbReference>
<sequence>MEEIMIDAYTTPKRCRMQEEESFVSLDNSGHAGQGFVTDSDESQTTRTHYNENNLKRGRPRAELINNLIIEGSSSHSSIRCDICNRVFPREKSLQAHKRIHTGEKPYSCDYPSCGKAFTQSGQLKTHQRLHTGEKPFICSVLGCNSRFTHANRHCPDHPFASLRRCHELALQPLLNQAENSPDVLRWLENYRKRNDEKTPGKLSDTNDEADSSGIRMKKCRTKKAFWSTDSQQENEQESQNNINIRQQRRGKGSIAKSLQYGIESSSDDAQSIPLYRKLCEAVEPSSFGCTPLQWSPRSNNSKNKSFLASTSDSSTPSRNISSGYESMFQECHLSSTLDSSRENATNETVNGSSSFLALPDTPVRPEKPKRRWLREALTSNNEQLNANMNRPSVIIASPRVFQPNSTSTPDKPSNSNLMRALQNAEKQWTGAIALMQLASSSTQS</sequence>
<evidence type="ECO:0000256" key="10">
    <source>
        <dbReference type="SAM" id="MobiDB-lite"/>
    </source>
</evidence>
<dbReference type="Proteomes" id="UP000076858">
    <property type="component" value="Unassembled WGS sequence"/>
</dbReference>
<keyword evidence="8" id="KW-0804">Transcription</keyword>
<feature type="region of interest" description="Disordered" evidence="10">
    <location>
        <begin position="196"/>
        <end position="215"/>
    </location>
</feature>
<dbReference type="PROSITE" id="PS50157">
    <property type="entry name" value="ZINC_FINGER_C2H2_2"/>
    <property type="match status" value="2"/>
</dbReference>
<evidence type="ECO:0000256" key="4">
    <source>
        <dbReference type="ARBA" id="ARBA00022771"/>
    </source>
</evidence>
<accession>A0A0P5YPT7</accession>
<dbReference type="STRING" id="35525.A0A0P5YPT7"/>
<dbReference type="GO" id="GO:0031519">
    <property type="term" value="C:PcG protein complex"/>
    <property type="evidence" value="ECO:0007669"/>
    <property type="project" value="TreeGrafter"/>
</dbReference>
<keyword evidence="9" id="KW-0539">Nucleus</keyword>
<protein>
    <submittedName>
        <fullName evidence="11">Putative Zinc finger protein 367</fullName>
    </submittedName>
</protein>
<dbReference type="SMART" id="SM00355">
    <property type="entry name" value="ZnF_C2H2"/>
    <property type="match status" value="3"/>
</dbReference>
<feature type="compositionally biased region" description="Low complexity" evidence="10">
    <location>
        <begin position="231"/>
        <end position="246"/>
    </location>
</feature>
<keyword evidence="12" id="KW-1185">Reference proteome</keyword>
<dbReference type="Gene3D" id="3.30.160.60">
    <property type="entry name" value="Classic Zinc Finger"/>
    <property type="match status" value="3"/>
</dbReference>
<evidence type="ECO:0000313" key="12">
    <source>
        <dbReference type="Proteomes" id="UP000076858"/>
    </source>
</evidence>
<dbReference type="Pfam" id="PF00096">
    <property type="entry name" value="zf-C2H2"/>
    <property type="match status" value="1"/>
</dbReference>
<dbReference type="PANTHER" id="PTHR14003:SF26">
    <property type="entry name" value="ZINC FINGER PROTEIN 367"/>
    <property type="match status" value="1"/>
</dbReference>
<name>A0A0P5YPT7_9CRUS</name>
<evidence type="ECO:0000256" key="5">
    <source>
        <dbReference type="ARBA" id="ARBA00022833"/>
    </source>
</evidence>
<dbReference type="GO" id="GO:0005667">
    <property type="term" value="C:transcription regulator complex"/>
    <property type="evidence" value="ECO:0007669"/>
    <property type="project" value="TreeGrafter"/>
</dbReference>
<feature type="region of interest" description="Disordered" evidence="10">
    <location>
        <begin position="336"/>
        <end position="364"/>
    </location>
</feature>
<evidence type="ECO:0000256" key="6">
    <source>
        <dbReference type="ARBA" id="ARBA00023015"/>
    </source>
</evidence>
<keyword evidence="7" id="KW-0238">DNA-binding</keyword>
<dbReference type="OrthoDB" id="3437960at2759"/>
<evidence type="ECO:0000313" key="11">
    <source>
        <dbReference type="EMBL" id="KZS12193.1"/>
    </source>
</evidence>
<evidence type="ECO:0000256" key="7">
    <source>
        <dbReference type="ARBA" id="ARBA00023125"/>
    </source>
</evidence>
<keyword evidence="4" id="KW-0863">Zinc-finger</keyword>
<comment type="caution">
    <text evidence="11">The sequence shown here is derived from an EMBL/GenBank/DDBJ whole genome shotgun (WGS) entry which is preliminary data.</text>
</comment>
<keyword evidence="6" id="KW-0805">Transcription regulation</keyword>
<evidence type="ECO:0000256" key="8">
    <source>
        <dbReference type="ARBA" id="ARBA00023163"/>
    </source>
</evidence>
<dbReference type="PANTHER" id="PTHR14003">
    <property type="entry name" value="TRANSCRIPTIONAL REPRESSOR PROTEIN YY"/>
    <property type="match status" value="1"/>
</dbReference>
<evidence type="ECO:0000256" key="1">
    <source>
        <dbReference type="ARBA" id="ARBA00004123"/>
    </source>
</evidence>
<dbReference type="FunFam" id="3.30.160.60:FF:000474">
    <property type="entry name" value="zinc finger protein 367"/>
    <property type="match status" value="1"/>
</dbReference>
<keyword evidence="3" id="KW-0677">Repeat</keyword>
<dbReference type="Pfam" id="PF13912">
    <property type="entry name" value="zf-C2H2_6"/>
    <property type="match status" value="1"/>
</dbReference>
<keyword evidence="2" id="KW-0479">Metal-binding</keyword>
<dbReference type="FunFam" id="3.30.160.60:FF:000965">
    <property type="entry name" value="Neurotrophin receptor-interacting factor homolog"/>
    <property type="match status" value="1"/>
</dbReference>
<evidence type="ECO:0000256" key="9">
    <source>
        <dbReference type="ARBA" id="ARBA00023242"/>
    </source>
</evidence>
<reference evidence="11 12" key="1">
    <citation type="submission" date="2016-03" db="EMBL/GenBank/DDBJ databases">
        <title>EvidentialGene: Evidence-directed Construction of Genes on Genomes.</title>
        <authorList>
            <person name="Gilbert D.G."/>
            <person name="Choi J.-H."/>
            <person name="Mockaitis K."/>
            <person name="Colbourne J."/>
            <person name="Pfrender M."/>
        </authorList>
    </citation>
    <scope>NUCLEOTIDE SEQUENCE [LARGE SCALE GENOMIC DNA]</scope>
    <source>
        <strain evidence="11 12">Xinb3</strain>
        <tissue evidence="11">Complete organism</tissue>
    </source>
</reference>
<dbReference type="GO" id="GO:0000785">
    <property type="term" value="C:chromatin"/>
    <property type="evidence" value="ECO:0007669"/>
    <property type="project" value="TreeGrafter"/>
</dbReference>
<dbReference type="GO" id="GO:0000978">
    <property type="term" value="F:RNA polymerase II cis-regulatory region sequence-specific DNA binding"/>
    <property type="evidence" value="ECO:0007669"/>
    <property type="project" value="TreeGrafter"/>
</dbReference>
<evidence type="ECO:0000256" key="2">
    <source>
        <dbReference type="ARBA" id="ARBA00022723"/>
    </source>
</evidence>
<comment type="subcellular location">
    <subcellularLocation>
        <location evidence="1">Nucleus</location>
    </subcellularLocation>
</comment>
<feature type="region of interest" description="Disordered" evidence="10">
    <location>
        <begin position="27"/>
        <end position="49"/>
    </location>
</feature>
<organism evidence="11 12">
    <name type="scientific">Daphnia magna</name>
    <dbReference type="NCBI Taxonomy" id="35525"/>
    <lineage>
        <taxon>Eukaryota</taxon>
        <taxon>Metazoa</taxon>
        <taxon>Ecdysozoa</taxon>
        <taxon>Arthropoda</taxon>
        <taxon>Crustacea</taxon>
        <taxon>Branchiopoda</taxon>
        <taxon>Diplostraca</taxon>
        <taxon>Cladocera</taxon>
        <taxon>Anomopoda</taxon>
        <taxon>Daphniidae</taxon>
        <taxon>Daphnia</taxon>
    </lineage>
</organism>
<dbReference type="InterPro" id="IPR036236">
    <property type="entry name" value="Znf_C2H2_sf"/>
</dbReference>
<evidence type="ECO:0000256" key="3">
    <source>
        <dbReference type="ARBA" id="ARBA00022737"/>
    </source>
</evidence>
<feature type="compositionally biased region" description="Polar residues" evidence="10">
    <location>
        <begin position="336"/>
        <end position="356"/>
    </location>
</feature>
<keyword evidence="5" id="KW-0862">Zinc</keyword>
<feature type="region of interest" description="Disordered" evidence="10">
    <location>
        <begin position="291"/>
        <end position="323"/>
    </location>
</feature>
<proteinExistence type="predicted"/>
<dbReference type="GO" id="GO:0008270">
    <property type="term" value="F:zinc ion binding"/>
    <property type="evidence" value="ECO:0007669"/>
    <property type="project" value="UniProtKB-KW"/>
</dbReference>
<dbReference type="InterPro" id="IPR013087">
    <property type="entry name" value="Znf_C2H2_type"/>
</dbReference>
<gene>
    <name evidence="11" type="ORF">APZ42_022992</name>
</gene>
<dbReference type="SUPFAM" id="SSF57667">
    <property type="entry name" value="beta-beta-alpha zinc fingers"/>
    <property type="match status" value="1"/>
</dbReference>